<dbReference type="PANTHER" id="PTHR37833">
    <property type="entry name" value="LIPOPROTEIN-RELATED"/>
    <property type="match status" value="1"/>
</dbReference>
<accession>A0ABW9Z8W2</accession>
<dbReference type="PANTHER" id="PTHR37833:SF1">
    <property type="entry name" value="SIGNAL PEPTIDE PROTEIN"/>
    <property type="match status" value="1"/>
</dbReference>
<organism evidence="2 3">
    <name type="scientific">Flavobacterium ichthyis</name>
    <dbReference type="NCBI Taxonomy" id="2698827"/>
    <lineage>
        <taxon>Bacteria</taxon>
        <taxon>Pseudomonadati</taxon>
        <taxon>Bacteroidota</taxon>
        <taxon>Flavobacteriia</taxon>
        <taxon>Flavobacteriales</taxon>
        <taxon>Flavobacteriaceae</taxon>
        <taxon>Flavobacterium</taxon>
    </lineage>
</organism>
<sequence length="142" mass="15386">MKQLFTLIAFAVFGISAIAQTGPKIEFKQEIIDYGTVSRDDSGVRIFEFTNVGDAPLVISDVKSSCGCTVPKRPTEPVEPGKTGQIEVKYNMNPGTINKTITVMSNAVNKTDGVVLLKITGNVVVKEEVNLLEKKKSLPNTL</sequence>
<feature type="chain" id="PRO_5046560624" evidence="1">
    <location>
        <begin position="22"/>
        <end position="142"/>
    </location>
</feature>
<dbReference type="RefSeq" id="WP_166537135.1">
    <property type="nucleotide sequence ID" value="NZ_JAABLM010000009.1"/>
</dbReference>
<evidence type="ECO:0000256" key="1">
    <source>
        <dbReference type="SAM" id="SignalP"/>
    </source>
</evidence>
<reference evidence="3" key="1">
    <citation type="submission" date="2020-01" db="EMBL/GenBank/DDBJ databases">
        <title>Sphingomonas sp. strain CSW-10.</title>
        <authorList>
            <person name="Chen W.-M."/>
        </authorList>
    </citation>
    <scope>NUCLEOTIDE SEQUENCE [LARGE SCALE GENOMIC DNA]</scope>
    <source>
        <strain evidence="3">NST-5</strain>
    </source>
</reference>
<dbReference type="Gene3D" id="2.60.40.10">
    <property type="entry name" value="Immunoglobulins"/>
    <property type="match status" value="1"/>
</dbReference>
<dbReference type="InterPro" id="IPR011467">
    <property type="entry name" value="DUF1573"/>
</dbReference>
<comment type="caution">
    <text evidence="2">The sequence shown here is derived from an EMBL/GenBank/DDBJ whole genome shotgun (WGS) entry which is preliminary data.</text>
</comment>
<keyword evidence="1" id="KW-0732">Signal</keyword>
<dbReference type="Proteomes" id="UP000798602">
    <property type="component" value="Unassembled WGS sequence"/>
</dbReference>
<dbReference type="InterPro" id="IPR013783">
    <property type="entry name" value="Ig-like_fold"/>
</dbReference>
<gene>
    <name evidence="2" type="ORF">GV828_08900</name>
</gene>
<keyword evidence="3" id="KW-1185">Reference proteome</keyword>
<protein>
    <submittedName>
        <fullName evidence="2">DUF1573 domain-containing protein</fullName>
    </submittedName>
</protein>
<evidence type="ECO:0000313" key="3">
    <source>
        <dbReference type="Proteomes" id="UP000798602"/>
    </source>
</evidence>
<feature type="signal peptide" evidence="1">
    <location>
        <begin position="1"/>
        <end position="21"/>
    </location>
</feature>
<evidence type="ECO:0000313" key="2">
    <source>
        <dbReference type="EMBL" id="NBL65312.1"/>
    </source>
</evidence>
<proteinExistence type="predicted"/>
<name>A0ABW9Z8W2_9FLAO</name>
<dbReference type="EMBL" id="JAABLM010000009">
    <property type="protein sequence ID" value="NBL65312.1"/>
    <property type="molecule type" value="Genomic_DNA"/>
</dbReference>
<dbReference type="Pfam" id="PF07610">
    <property type="entry name" value="DUF1573"/>
    <property type="match status" value="1"/>
</dbReference>